<evidence type="ECO:0000313" key="2">
    <source>
        <dbReference type="Proteomes" id="UP000494252"/>
    </source>
</evidence>
<dbReference type="AlphaFoldDB" id="A0A6J5H1F3"/>
<accession>A0A6J5H1F3</accession>
<dbReference type="Proteomes" id="UP000494252">
    <property type="component" value="Unassembled WGS sequence"/>
</dbReference>
<keyword evidence="2" id="KW-1185">Reference proteome</keyword>
<evidence type="ECO:0000313" key="1">
    <source>
        <dbReference type="EMBL" id="CAB3808996.1"/>
    </source>
</evidence>
<proteinExistence type="predicted"/>
<protein>
    <submittedName>
        <fullName evidence="1">Uncharacterized protein</fullName>
    </submittedName>
</protein>
<dbReference type="EMBL" id="CADIKI010000028">
    <property type="protein sequence ID" value="CAB3808996.1"/>
    <property type="molecule type" value="Genomic_DNA"/>
</dbReference>
<reference evidence="1 2" key="1">
    <citation type="submission" date="2020-04" db="EMBL/GenBank/DDBJ databases">
        <authorList>
            <person name="De Canck E."/>
        </authorList>
    </citation>
    <scope>NUCLEOTIDE SEQUENCE [LARGE SCALE GENOMIC DNA]</scope>
    <source>
        <strain evidence="1 2">LMG 27177</strain>
    </source>
</reference>
<dbReference type="RefSeq" id="WP_175165724.1">
    <property type="nucleotide sequence ID" value="NZ_CADIKI010000028.1"/>
</dbReference>
<name>A0A6J5H1F3_9BURK</name>
<gene>
    <name evidence="1" type="ORF">LMG27177_06673</name>
</gene>
<sequence>MTKRYILEVCFEDEGLLDLAGDATYTLGSFTGETDMQVSVFETLDENLAAEWTHILDAEDRAYVARVMEGNNLVSQQCTRNPGWRAT</sequence>
<organism evidence="1 2">
    <name type="scientific">Paraburkholderia fynbosensis</name>
    <dbReference type="NCBI Taxonomy" id="1200993"/>
    <lineage>
        <taxon>Bacteria</taxon>
        <taxon>Pseudomonadati</taxon>
        <taxon>Pseudomonadota</taxon>
        <taxon>Betaproteobacteria</taxon>
        <taxon>Burkholderiales</taxon>
        <taxon>Burkholderiaceae</taxon>
        <taxon>Paraburkholderia</taxon>
    </lineage>
</organism>